<dbReference type="AlphaFoldDB" id="A0A3N1CW47"/>
<dbReference type="SUPFAM" id="SSF89550">
    <property type="entry name" value="PHP domain-like"/>
    <property type="match status" value="1"/>
</dbReference>
<comment type="caution">
    <text evidence="2">The sequence shown here is derived from an EMBL/GenBank/DDBJ whole genome shotgun (WGS) entry which is preliminary data.</text>
</comment>
<organism evidence="2 3">
    <name type="scientific">Actinocorallia herbida</name>
    <dbReference type="NCBI Taxonomy" id="58109"/>
    <lineage>
        <taxon>Bacteria</taxon>
        <taxon>Bacillati</taxon>
        <taxon>Actinomycetota</taxon>
        <taxon>Actinomycetes</taxon>
        <taxon>Streptosporangiales</taxon>
        <taxon>Thermomonosporaceae</taxon>
        <taxon>Actinocorallia</taxon>
    </lineage>
</organism>
<accession>A0A3N1CW47</accession>
<dbReference type="InterPro" id="IPR006311">
    <property type="entry name" value="TAT_signal"/>
</dbReference>
<evidence type="ECO:0000313" key="2">
    <source>
        <dbReference type="EMBL" id="ROO85507.1"/>
    </source>
</evidence>
<feature type="region of interest" description="Disordered" evidence="1">
    <location>
        <begin position="1"/>
        <end position="28"/>
    </location>
</feature>
<dbReference type="EMBL" id="RJKE01000001">
    <property type="protein sequence ID" value="ROO85507.1"/>
    <property type="molecule type" value="Genomic_DNA"/>
</dbReference>
<name>A0A3N1CW47_9ACTN</name>
<evidence type="ECO:0008006" key="4">
    <source>
        <dbReference type="Google" id="ProtNLM"/>
    </source>
</evidence>
<evidence type="ECO:0000313" key="3">
    <source>
        <dbReference type="Proteomes" id="UP000272400"/>
    </source>
</evidence>
<dbReference type="PROSITE" id="PS51318">
    <property type="entry name" value="TAT"/>
    <property type="match status" value="1"/>
</dbReference>
<sequence>MSAMGDHGHDHHHGHPHSHSPQGHGYEVAEDRGVSRRAALGAAAGGLLFLAASPGSARAAATGTAVAPGVAALAAGGAGRTSLITQGTTLVHADMHNHTTMSDGDGDPTLAFASMRSAGLDVAALTDHSGVFGIGGLSSAEWKRTATLADAANVVDVIETTAGQVTRFTVPLNTADGDWVVLRVSDPSQANASPGPAGHACNDWGVAYSSPWWLQG</sequence>
<gene>
    <name evidence="2" type="ORF">EDD29_3052</name>
</gene>
<dbReference type="InterPro" id="IPR016195">
    <property type="entry name" value="Pol/histidinol_Pase-like"/>
</dbReference>
<keyword evidence="3" id="KW-1185">Reference proteome</keyword>
<dbReference type="Gene3D" id="3.20.20.140">
    <property type="entry name" value="Metal-dependent hydrolases"/>
    <property type="match status" value="1"/>
</dbReference>
<dbReference type="Proteomes" id="UP000272400">
    <property type="component" value="Unassembled WGS sequence"/>
</dbReference>
<reference evidence="2 3" key="1">
    <citation type="submission" date="2018-11" db="EMBL/GenBank/DDBJ databases">
        <title>Sequencing the genomes of 1000 actinobacteria strains.</title>
        <authorList>
            <person name="Klenk H.-P."/>
        </authorList>
    </citation>
    <scope>NUCLEOTIDE SEQUENCE [LARGE SCALE GENOMIC DNA]</scope>
    <source>
        <strain evidence="2 3">DSM 44254</strain>
    </source>
</reference>
<evidence type="ECO:0000256" key="1">
    <source>
        <dbReference type="SAM" id="MobiDB-lite"/>
    </source>
</evidence>
<proteinExistence type="predicted"/>
<protein>
    <recommendedName>
        <fullName evidence="4">Polymerase/histidinol phosphatase N-terminal domain-containing protein</fullName>
    </recommendedName>
</protein>